<sequence>MSTDTFQDIQVVLPYSIGHCRLFDFAGDHQNQMLREWVGLAVNDDIFMTVAILLSTCRYILHARPGDPFFTRMVLCYQQISLRSLRLEIESTPTCINAMSVAKALALAIDEMNSGEQSIARKHLQVHPGIGNIMSSSDTTIPNGSWVLVTGATGFLASHITLQFLKRGFRVRGAVRDVNRASWLLEGPFKSYAEGGAIKLVAVPDLGADGAYDEAVRGAAAILDVAYVTNIVPDPNQVITPSVNGVRSIINAAMKEPSVKRIVFTGSAVSASALTQGIDNGTVGRDSWNNAALEAAWAPPPYGLSHAMANYPASKVAAEKEVWKFVEENDLPFTVNVVSPAGLTGEPLNKAHIEGPANWVAHAFRGNTQVMDQRLASFLCDVKDVAAIHVGAILDLETKNARLQCWGHSIHWNDVLGILRKIRPQKQFIDDYPNPQHLKIWVDQSDSIALLKKWSGKDGWTPLEDSVIDNINNQYLID</sequence>
<evidence type="ECO:0000256" key="2">
    <source>
        <dbReference type="ARBA" id="ARBA00023445"/>
    </source>
</evidence>
<evidence type="ECO:0000313" key="4">
    <source>
        <dbReference type="EMBL" id="CEO57362.1"/>
    </source>
</evidence>
<keyword evidence="1" id="KW-0560">Oxidoreductase</keyword>
<name>A0A0B7KPJ6_BIOOC</name>
<dbReference type="InterPro" id="IPR036291">
    <property type="entry name" value="NAD(P)-bd_dom_sf"/>
</dbReference>
<dbReference type="AlphaFoldDB" id="A0A0B7KPJ6"/>
<dbReference type="Pfam" id="PF01370">
    <property type="entry name" value="Epimerase"/>
    <property type="match status" value="1"/>
</dbReference>
<dbReference type="EMBL" id="CDPU01000097">
    <property type="protein sequence ID" value="CEO57362.1"/>
    <property type="molecule type" value="Genomic_DNA"/>
</dbReference>
<evidence type="ECO:0000256" key="1">
    <source>
        <dbReference type="ARBA" id="ARBA00023002"/>
    </source>
</evidence>
<gene>
    <name evidence="4" type="ORF">BN869_000013420_1</name>
</gene>
<dbReference type="PANTHER" id="PTHR10366">
    <property type="entry name" value="NAD DEPENDENT EPIMERASE/DEHYDRATASE"/>
    <property type="match status" value="1"/>
</dbReference>
<reference evidence="4" key="1">
    <citation type="submission" date="2015-01" db="EMBL/GenBank/DDBJ databases">
        <authorList>
            <person name="Durling Mikael"/>
        </authorList>
    </citation>
    <scope>NUCLEOTIDE SEQUENCE</scope>
</reference>
<dbReference type="GO" id="GO:0016616">
    <property type="term" value="F:oxidoreductase activity, acting on the CH-OH group of donors, NAD or NADP as acceptor"/>
    <property type="evidence" value="ECO:0007669"/>
    <property type="project" value="TreeGrafter"/>
</dbReference>
<feature type="domain" description="NAD-dependent epimerase/dehydratase" evidence="3">
    <location>
        <begin position="147"/>
        <end position="335"/>
    </location>
</feature>
<comment type="similarity">
    <text evidence="2">Belongs to the NAD(P)-dependent epimerase/dehydratase family. Dihydroflavonol-4-reductase subfamily.</text>
</comment>
<dbReference type="PANTHER" id="PTHR10366:SF562">
    <property type="entry name" value="ALDEHYDE REDUCTASE II (AFU_ORTHOLOGUE AFUA_1G11360)"/>
    <property type="match status" value="1"/>
</dbReference>
<dbReference type="SUPFAM" id="SSF51735">
    <property type="entry name" value="NAD(P)-binding Rossmann-fold domains"/>
    <property type="match status" value="1"/>
</dbReference>
<proteinExistence type="inferred from homology"/>
<accession>A0A0B7KPJ6</accession>
<dbReference type="InterPro" id="IPR050425">
    <property type="entry name" value="NAD(P)_dehydrat-like"/>
</dbReference>
<dbReference type="Gene3D" id="3.40.50.720">
    <property type="entry name" value="NAD(P)-binding Rossmann-like Domain"/>
    <property type="match status" value="1"/>
</dbReference>
<dbReference type="InterPro" id="IPR001509">
    <property type="entry name" value="Epimerase_deHydtase"/>
</dbReference>
<evidence type="ECO:0000259" key="3">
    <source>
        <dbReference type="Pfam" id="PF01370"/>
    </source>
</evidence>
<organism evidence="4">
    <name type="scientific">Bionectria ochroleuca</name>
    <name type="common">Gliocladium roseum</name>
    <dbReference type="NCBI Taxonomy" id="29856"/>
    <lineage>
        <taxon>Eukaryota</taxon>
        <taxon>Fungi</taxon>
        <taxon>Dikarya</taxon>
        <taxon>Ascomycota</taxon>
        <taxon>Pezizomycotina</taxon>
        <taxon>Sordariomycetes</taxon>
        <taxon>Hypocreomycetidae</taxon>
        <taxon>Hypocreales</taxon>
        <taxon>Bionectriaceae</taxon>
        <taxon>Clonostachys</taxon>
    </lineage>
</organism>
<protein>
    <recommendedName>
        <fullName evidence="3">NAD-dependent epimerase/dehydratase domain-containing protein</fullName>
    </recommendedName>
</protein>